<dbReference type="OrthoDB" id="2270427at2"/>
<evidence type="ECO:0000259" key="1">
    <source>
        <dbReference type="Pfam" id="PF07848"/>
    </source>
</evidence>
<evidence type="ECO:0000313" key="4">
    <source>
        <dbReference type="EMBL" id="VVE18269.1"/>
    </source>
</evidence>
<name>A0A5E4W336_9BURK</name>
<proteinExistence type="predicted"/>
<reference evidence="4 5" key="1">
    <citation type="submission" date="2019-08" db="EMBL/GenBank/DDBJ databases">
        <authorList>
            <person name="Peeters C."/>
        </authorList>
    </citation>
    <scope>NUCLEOTIDE SEQUENCE [LARGE SCALE GENOMIC DNA]</scope>
    <source>
        <strain evidence="4 5">LMG 31109</strain>
    </source>
</reference>
<dbReference type="Gene3D" id="1.20.58.1460">
    <property type="match status" value="1"/>
</dbReference>
<dbReference type="GO" id="GO:0006351">
    <property type="term" value="P:DNA-templated transcription"/>
    <property type="evidence" value="ECO:0007669"/>
    <property type="project" value="InterPro"/>
</dbReference>
<dbReference type="Pfam" id="PF07848">
    <property type="entry name" value="PaaX"/>
    <property type="match status" value="1"/>
</dbReference>
<gene>
    <name evidence="4" type="primary">paaX_2</name>
    <name evidence="4" type="ORF">PNO31109_02994</name>
</gene>
<sequence>MSSTVPSPNTALRMNAGSARSTLLTLLGEFVRPEERPVWTATLVRAMAIAGIAEKSARQTIARVGASGWITGQRLGRETYWSLTGRGCRIIDDGALRVQSMSRNAQWDGRWLVVAISLPDSYRAERTRLYKALSWAGFGNPLPGMWVTPHTQREDETRRVIEHLALAPFTCAFVGSGSRFGMSDRQLVERAWDLEAVASHYDGLLDQFGRNRPRSGDAVLATHVRLVNAWQRLPFIDPALPIPLLPPHWRGRAIAARLEALREHWHDAAHAHWRAMAGVVPVV</sequence>
<dbReference type="Gene3D" id="1.10.10.10">
    <property type="entry name" value="Winged helix-like DNA-binding domain superfamily/Winged helix DNA-binding domain"/>
    <property type="match status" value="1"/>
</dbReference>
<dbReference type="InterPro" id="IPR012906">
    <property type="entry name" value="PaaX-like_N"/>
</dbReference>
<feature type="domain" description="Transcriptional repressor PaaX-like C-terminal" evidence="2">
    <location>
        <begin position="192"/>
        <end position="274"/>
    </location>
</feature>
<dbReference type="AlphaFoldDB" id="A0A5E4W336"/>
<dbReference type="EMBL" id="CABPSC010000011">
    <property type="protein sequence ID" value="VVE18269.1"/>
    <property type="molecule type" value="Genomic_DNA"/>
</dbReference>
<dbReference type="InterPro" id="IPR013225">
    <property type="entry name" value="PaaX_C"/>
</dbReference>
<dbReference type="PIRSF" id="PIRSF020623">
    <property type="entry name" value="PaaX"/>
    <property type="match status" value="1"/>
</dbReference>
<protein>
    <submittedName>
        <fullName evidence="4">Transcriptional repressor PaaX</fullName>
    </submittedName>
</protein>
<evidence type="ECO:0000313" key="5">
    <source>
        <dbReference type="Proteomes" id="UP000367825"/>
    </source>
</evidence>
<dbReference type="InterPro" id="IPR036388">
    <property type="entry name" value="WH-like_DNA-bd_sf"/>
</dbReference>
<dbReference type="PANTHER" id="PTHR30319">
    <property type="entry name" value="PHENYLACETIC ACID REGULATOR-RELATED TRANSCRIPTIONAL REPRESSOR"/>
    <property type="match status" value="1"/>
</dbReference>
<accession>A0A5E4W336</accession>
<dbReference type="RefSeq" id="WP_150556270.1">
    <property type="nucleotide sequence ID" value="NZ_CABPSC010000011.1"/>
</dbReference>
<feature type="domain" description="Transcriptional repressor PaaX-like central Cas2-like" evidence="3">
    <location>
        <begin position="105"/>
        <end position="176"/>
    </location>
</feature>
<keyword evidence="5" id="KW-1185">Reference proteome</keyword>
<dbReference type="Proteomes" id="UP000367825">
    <property type="component" value="Unassembled WGS sequence"/>
</dbReference>
<dbReference type="Gene3D" id="3.30.70.2650">
    <property type="match status" value="1"/>
</dbReference>
<organism evidence="4 5">
    <name type="scientific">Pandoraea nosoerga</name>
    <dbReference type="NCBI Taxonomy" id="2508296"/>
    <lineage>
        <taxon>Bacteria</taxon>
        <taxon>Pseudomonadati</taxon>
        <taxon>Pseudomonadota</taxon>
        <taxon>Betaproteobacteria</taxon>
        <taxon>Burkholderiales</taxon>
        <taxon>Burkholderiaceae</taxon>
        <taxon>Pandoraea</taxon>
    </lineage>
</organism>
<dbReference type="InterPro" id="IPR048846">
    <property type="entry name" value="PaaX-like_central"/>
</dbReference>
<evidence type="ECO:0000259" key="3">
    <source>
        <dbReference type="Pfam" id="PF20803"/>
    </source>
</evidence>
<dbReference type="Pfam" id="PF20803">
    <property type="entry name" value="PaaX_M"/>
    <property type="match status" value="1"/>
</dbReference>
<dbReference type="PANTHER" id="PTHR30319:SF1">
    <property type="entry name" value="TRANSCRIPTIONAL REPRESSOR PAAX"/>
    <property type="match status" value="1"/>
</dbReference>
<feature type="domain" description="Transcriptional repressor PaaX-like N-terminal" evidence="1">
    <location>
        <begin position="18"/>
        <end position="87"/>
    </location>
</feature>
<dbReference type="Pfam" id="PF08223">
    <property type="entry name" value="PaaX_C"/>
    <property type="match status" value="1"/>
</dbReference>
<dbReference type="InterPro" id="IPR011965">
    <property type="entry name" value="PaaX_trns_reg"/>
</dbReference>
<evidence type="ECO:0000259" key="2">
    <source>
        <dbReference type="Pfam" id="PF08223"/>
    </source>
</evidence>